<dbReference type="SUPFAM" id="SSF48366">
    <property type="entry name" value="Ras GEF"/>
    <property type="match status" value="1"/>
</dbReference>
<dbReference type="OrthoDB" id="546434at2759"/>
<dbReference type="InterPro" id="IPR023578">
    <property type="entry name" value="Ras_GEF_dom_sf"/>
</dbReference>
<dbReference type="PANTHER" id="PTHR23113:SF356">
    <property type="entry name" value="FI05912P-RELATED"/>
    <property type="match status" value="1"/>
</dbReference>
<dbReference type="PROSITE" id="PS50009">
    <property type="entry name" value="RASGEF_CAT"/>
    <property type="match status" value="1"/>
</dbReference>
<dbReference type="Proteomes" id="UP000193719">
    <property type="component" value="Unassembled WGS sequence"/>
</dbReference>
<protein>
    <recommendedName>
        <fullName evidence="3">Ras-GEF domain-containing protein</fullName>
    </recommendedName>
</protein>
<dbReference type="EMBL" id="MCFH01000017">
    <property type="protein sequence ID" value="ORX51796.1"/>
    <property type="molecule type" value="Genomic_DNA"/>
</dbReference>
<dbReference type="STRING" id="1754191.A0A1Y1VC10"/>
<accession>A0A1Y1VC10</accession>
<dbReference type="SMART" id="SM00147">
    <property type="entry name" value="RasGEF"/>
    <property type="match status" value="1"/>
</dbReference>
<keyword evidence="1 2" id="KW-0344">Guanine-nucleotide releasing factor</keyword>
<evidence type="ECO:0000313" key="5">
    <source>
        <dbReference type="Proteomes" id="UP000193719"/>
    </source>
</evidence>
<sequence>DIYNKEYIRLIRDFNFSKRDINKEIIKNTKNIGENRLPSPTIYGSPTELMNKNIPIIHVTSSNDGEYFEQDPIKARKKKNRAFELDPKLKTIDIPNCLSSLENIDTNNFLDCTKLSSPIFNMDCVSMPALNKDKENEEKNDTVGEININLSMRSTRNKRQSTLSSCTVTSVNSYNSRSYTEEEDIHFENNEKYASTMNSIYCATPERLIECIWAGEETPEKLPSNSNSFQEEDFLLWKPIIMIRIAYYIKRWLTICSIDFRVVSVRLKLDSFINMLSNISVFENGEPLYSYMLYKDLSSLQKLFSRFSNEMLSYIDLSTKIESPMDKSKLPEFINLDPTAVAYKLTAIESEQFQNIKPIEFILNLWNTNDQSPYIQHEMENLKKMVEASNHLSYWVITEILTQRELKPRVKVLEMFIKIAHICKKINNYQTLFSICSGLSHSQVTRLKMTWENIQPKYKNRFNELERITSIARNYNTYRQIHASLLEKDKIPHNIFHLLPYLLKIYTFSMMVIQNTLMNPNYEV</sequence>
<dbReference type="PANTHER" id="PTHR23113">
    <property type="entry name" value="GUANINE NUCLEOTIDE EXCHANGE FACTOR"/>
    <property type="match status" value="1"/>
</dbReference>
<dbReference type="Gene3D" id="1.10.840.10">
    <property type="entry name" value="Ras guanine-nucleotide exchange factors catalytic domain"/>
    <property type="match status" value="1"/>
</dbReference>
<dbReference type="InterPro" id="IPR036964">
    <property type="entry name" value="RASGEF_cat_dom_sf"/>
</dbReference>
<gene>
    <name evidence="4" type="ORF">BCR36DRAFT_445740</name>
</gene>
<dbReference type="InterPro" id="IPR008937">
    <property type="entry name" value="Ras-like_GEF"/>
</dbReference>
<comment type="caution">
    <text evidence="4">The sequence shown here is derived from an EMBL/GenBank/DDBJ whole genome shotgun (WGS) entry which is preliminary data.</text>
</comment>
<dbReference type="InterPro" id="IPR001895">
    <property type="entry name" value="RASGEF_cat_dom"/>
</dbReference>
<dbReference type="Pfam" id="PF00617">
    <property type="entry name" value="RasGEF"/>
    <property type="match status" value="1"/>
</dbReference>
<reference evidence="4 5" key="1">
    <citation type="submission" date="2016-08" db="EMBL/GenBank/DDBJ databases">
        <title>Genomes of anaerobic fungi encode conserved fungal cellulosomes for biomass hydrolysis.</title>
        <authorList>
            <consortium name="DOE Joint Genome Institute"/>
            <person name="Haitjema C.H."/>
            <person name="Gilmore S.P."/>
            <person name="Henske J.K."/>
            <person name="Solomon K.V."/>
            <person name="De Groot R."/>
            <person name="Kuo A."/>
            <person name="Mondo S.J."/>
            <person name="Salamov A.A."/>
            <person name="Labutti K."/>
            <person name="Zhao Z."/>
            <person name="Chiniquy J."/>
            <person name="Barry K."/>
            <person name="Brewer H.M."/>
            <person name="Purvine S.O."/>
            <person name="Wright A.T."/>
            <person name="Boxma B."/>
            <person name="Van Alen T."/>
            <person name="Hackstein J.H."/>
            <person name="Baker S.E."/>
            <person name="Grigoriev I.V."/>
            <person name="O'Malley M.A."/>
        </authorList>
    </citation>
    <scope>NUCLEOTIDE SEQUENCE [LARGE SCALE GENOMIC DNA]</scope>
    <source>
        <strain evidence="5">finn</strain>
    </source>
</reference>
<reference evidence="4 5" key="2">
    <citation type="submission" date="2016-08" db="EMBL/GenBank/DDBJ databases">
        <title>Pervasive Adenine N6-methylation of Active Genes in Fungi.</title>
        <authorList>
            <consortium name="DOE Joint Genome Institute"/>
            <person name="Mondo S.J."/>
            <person name="Dannebaum R.O."/>
            <person name="Kuo R.C."/>
            <person name="Labutti K."/>
            <person name="Haridas S."/>
            <person name="Kuo A."/>
            <person name="Salamov A."/>
            <person name="Ahrendt S.R."/>
            <person name="Lipzen A."/>
            <person name="Sullivan W."/>
            <person name="Andreopoulos W.B."/>
            <person name="Clum A."/>
            <person name="Lindquist E."/>
            <person name="Daum C."/>
            <person name="Ramamoorthy G.K."/>
            <person name="Gryganskyi A."/>
            <person name="Culley D."/>
            <person name="Magnuson J.K."/>
            <person name="James T.Y."/>
            <person name="O'Malley M.A."/>
            <person name="Stajich J.E."/>
            <person name="Spatafora J.W."/>
            <person name="Visel A."/>
            <person name="Grigoriev I.V."/>
        </authorList>
    </citation>
    <scope>NUCLEOTIDE SEQUENCE [LARGE SCALE GENOMIC DNA]</scope>
    <source>
        <strain evidence="5">finn</strain>
    </source>
</reference>
<proteinExistence type="predicted"/>
<dbReference type="AlphaFoldDB" id="A0A1Y1VC10"/>
<feature type="domain" description="Ras-GEF" evidence="3">
    <location>
        <begin position="337"/>
        <end position="524"/>
    </location>
</feature>
<evidence type="ECO:0000259" key="3">
    <source>
        <dbReference type="PROSITE" id="PS50009"/>
    </source>
</evidence>
<dbReference type="GO" id="GO:0005886">
    <property type="term" value="C:plasma membrane"/>
    <property type="evidence" value="ECO:0007669"/>
    <property type="project" value="TreeGrafter"/>
</dbReference>
<dbReference type="GO" id="GO:0005085">
    <property type="term" value="F:guanyl-nucleotide exchange factor activity"/>
    <property type="evidence" value="ECO:0007669"/>
    <property type="project" value="UniProtKB-KW"/>
</dbReference>
<dbReference type="GO" id="GO:0007265">
    <property type="term" value="P:Ras protein signal transduction"/>
    <property type="evidence" value="ECO:0007669"/>
    <property type="project" value="TreeGrafter"/>
</dbReference>
<feature type="non-terminal residue" evidence="4">
    <location>
        <position position="1"/>
    </location>
</feature>
<evidence type="ECO:0000256" key="1">
    <source>
        <dbReference type="ARBA" id="ARBA00022658"/>
    </source>
</evidence>
<name>A0A1Y1VC10_9FUNG</name>
<evidence type="ECO:0000313" key="4">
    <source>
        <dbReference type="EMBL" id="ORX51796.1"/>
    </source>
</evidence>
<organism evidence="4 5">
    <name type="scientific">Piromyces finnis</name>
    <dbReference type="NCBI Taxonomy" id="1754191"/>
    <lineage>
        <taxon>Eukaryota</taxon>
        <taxon>Fungi</taxon>
        <taxon>Fungi incertae sedis</taxon>
        <taxon>Chytridiomycota</taxon>
        <taxon>Chytridiomycota incertae sedis</taxon>
        <taxon>Neocallimastigomycetes</taxon>
        <taxon>Neocallimastigales</taxon>
        <taxon>Neocallimastigaceae</taxon>
        <taxon>Piromyces</taxon>
    </lineage>
</organism>
<keyword evidence="5" id="KW-1185">Reference proteome</keyword>
<evidence type="ECO:0000256" key="2">
    <source>
        <dbReference type="PROSITE-ProRule" id="PRU00168"/>
    </source>
</evidence>